<sequence length="298" mass="32080">MARVRIQPHIVASARSVKWAGWDLVTAVERRPLGPRLDSWDYDQAIRIGTAPEFDRDELLSSTGLGGHSEMEIVVTVDCPSTSRRFVSRLGVDEYLASSDASIDVDVPAGAVALELKMTCHVVLKGSRAAHGHTATLSGSRLAESPTTRLVLEGDASRFPTEALSFNDLRWEPAAWSVRIDVDDMNDAFRGAVRLVLNTDHPVGAGLAAADPKTYGALGSVVRIDIVRAILLVAFERVVGREGGASGFDDESFGSVARQMANDHFGMSLEAVGEMKVADAARFERVLQSSMGMEVTLS</sequence>
<proteinExistence type="predicted"/>
<accession>A0A1H0MDD8</accession>
<evidence type="ECO:0000313" key="2">
    <source>
        <dbReference type="Proteomes" id="UP000199077"/>
    </source>
</evidence>
<evidence type="ECO:0000313" key="1">
    <source>
        <dbReference type="EMBL" id="SDO78459.1"/>
    </source>
</evidence>
<dbReference type="STRING" id="443156.SAMN04489867_0576"/>
<name>A0A1H0MDD8_9MICO</name>
<gene>
    <name evidence="1" type="ORF">SAMN04489867_0576</name>
</gene>
<reference evidence="2" key="1">
    <citation type="submission" date="2016-10" db="EMBL/GenBank/DDBJ databases">
        <authorList>
            <person name="Varghese N."/>
            <person name="Submissions S."/>
        </authorList>
    </citation>
    <scope>NUCLEOTIDE SEQUENCE [LARGE SCALE GENOMIC DNA]</scope>
    <source>
        <strain evidence="2">DSM 22329</strain>
    </source>
</reference>
<dbReference type="Proteomes" id="UP000199077">
    <property type="component" value="Chromosome I"/>
</dbReference>
<dbReference type="AlphaFoldDB" id="A0A1H0MDD8"/>
<keyword evidence="2" id="KW-1185">Reference proteome</keyword>
<dbReference type="EMBL" id="LT629711">
    <property type="protein sequence ID" value="SDO78459.1"/>
    <property type="molecule type" value="Genomic_DNA"/>
</dbReference>
<organism evidence="1 2">
    <name type="scientific">Pedococcus dokdonensis</name>
    <dbReference type="NCBI Taxonomy" id="443156"/>
    <lineage>
        <taxon>Bacteria</taxon>
        <taxon>Bacillati</taxon>
        <taxon>Actinomycetota</taxon>
        <taxon>Actinomycetes</taxon>
        <taxon>Micrococcales</taxon>
        <taxon>Intrasporangiaceae</taxon>
        <taxon>Pedococcus</taxon>
    </lineage>
</organism>
<protein>
    <submittedName>
        <fullName evidence="1">Uncharacterized protein</fullName>
    </submittedName>
</protein>